<evidence type="ECO:0000259" key="12">
    <source>
        <dbReference type="Pfam" id="PF07687"/>
    </source>
</evidence>
<accession>A0A3N1CYB5</accession>
<dbReference type="PROSITE" id="PS00758">
    <property type="entry name" value="ARGE_DAPE_CPG2_1"/>
    <property type="match status" value="1"/>
</dbReference>
<gene>
    <name evidence="13" type="ORF">EDD29_3850</name>
</gene>
<dbReference type="InterPro" id="IPR050072">
    <property type="entry name" value="Peptidase_M20A"/>
</dbReference>
<keyword evidence="8" id="KW-0378">Hydrolase</keyword>
<evidence type="ECO:0000313" key="14">
    <source>
        <dbReference type="Proteomes" id="UP000272400"/>
    </source>
</evidence>
<evidence type="ECO:0000256" key="7">
    <source>
        <dbReference type="ARBA" id="ARBA00022723"/>
    </source>
</evidence>
<dbReference type="EC" id="3.5.1.18" evidence="5"/>
<keyword evidence="14" id="KW-1185">Reference proteome</keyword>
<proteinExistence type="inferred from homology"/>
<dbReference type="GO" id="GO:0046872">
    <property type="term" value="F:metal ion binding"/>
    <property type="evidence" value="ECO:0007669"/>
    <property type="project" value="UniProtKB-KW"/>
</dbReference>
<dbReference type="SUPFAM" id="SSF55031">
    <property type="entry name" value="Bacterial exopeptidase dimerisation domain"/>
    <property type="match status" value="1"/>
</dbReference>
<dbReference type="InterPro" id="IPR010182">
    <property type="entry name" value="ArgE/DapE"/>
</dbReference>
<dbReference type="InterPro" id="IPR036264">
    <property type="entry name" value="Bact_exopeptidase_dim_dom"/>
</dbReference>
<dbReference type="InterPro" id="IPR002933">
    <property type="entry name" value="Peptidase_M20"/>
</dbReference>
<name>A0A3N1CYB5_9ACTN</name>
<evidence type="ECO:0000256" key="2">
    <source>
        <dbReference type="ARBA" id="ARBA00001947"/>
    </source>
</evidence>
<comment type="caution">
    <text evidence="13">The sequence shown here is derived from an EMBL/GenBank/DDBJ whole genome shotgun (WGS) entry which is preliminary data.</text>
</comment>
<comment type="cofactor">
    <cofactor evidence="2">
        <name>Zn(2+)</name>
        <dbReference type="ChEBI" id="CHEBI:29105"/>
    </cofactor>
</comment>
<dbReference type="Pfam" id="PF07687">
    <property type="entry name" value="M20_dimer"/>
    <property type="match status" value="1"/>
</dbReference>
<keyword evidence="9" id="KW-0862">Zinc</keyword>
<dbReference type="Gene3D" id="3.40.630.10">
    <property type="entry name" value="Zn peptidases"/>
    <property type="match status" value="1"/>
</dbReference>
<dbReference type="SUPFAM" id="SSF53187">
    <property type="entry name" value="Zn-dependent exopeptidases"/>
    <property type="match status" value="1"/>
</dbReference>
<evidence type="ECO:0000256" key="10">
    <source>
        <dbReference type="ARBA" id="ARBA00023285"/>
    </source>
</evidence>
<evidence type="ECO:0000256" key="4">
    <source>
        <dbReference type="ARBA" id="ARBA00006247"/>
    </source>
</evidence>
<dbReference type="GO" id="GO:0009089">
    <property type="term" value="P:lysine biosynthetic process via diaminopimelate"/>
    <property type="evidence" value="ECO:0007669"/>
    <property type="project" value="UniProtKB-UniPathway"/>
</dbReference>
<dbReference type="InterPro" id="IPR011650">
    <property type="entry name" value="Peptidase_M20_dimer"/>
</dbReference>
<sequence length="418" mass="43769">MSDLPAPAAALAGQADAMAGLLADLVRIPSVGGAEAEGTIQRYLADWLRDQGFEVDHWPLPLDALRAAPDFPGMEAPRERAWGLVARLPGTGGGRSLMFNGHVDVVPPGDLAAWTDPPFSARIRDGRLYGRGSCDMKGGLVSQLFALRALRGTELRGDVLLSCVAGEEDGGVGSFGLLERGWRADACVIGEPTSLDMVPANAGALTFRLHVTGRAAHAARRETGVSAVEKFFPVFTALRVLEARRNADVDPLMRRWPLPYAIEVGTVRGGDWSSSVPGDLVAEGRVGVALGESPGQARAALEAAVAEACAADPWLAAHPVRVEWWGGQFASGRLPDDDGGLLTDLVKAHTSVTARTPTSWGAPFGSDLRLLTGLGGIPTVQYGPGDIEHAHAPNESVPLAEVVAAAQTLTVLASTHCA</sequence>
<comment type="catalytic activity">
    <reaction evidence="11">
        <text>N-succinyl-(2S,6S)-2,6-diaminopimelate + H2O = (2S,6S)-2,6-diaminopimelate + succinate</text>
        <dbReference type="Rhea" id="RHEA:22608"/>
        <dbReference type="ChEBI" id="CHEBI:15377"/>
        <dbReference type="ChEBI" id="CHEBI:30031"/>
        <dbReference type="ChEBI" id="CHEBI:57609"/>
        <dbReference type="ChEBI" id="CHEBI:58087"/>
        <dbReference type="EC" id="3.5.1.18"/>
    </reaction>
</comment>
<dbReference type="Proteomes" id="UP000272400">
    <property type="component" value="Unassembled WGS sequence"/>
</dbReference>
<reference evidence="13 14" key="1">
    <citation type="submission" date="2018-11" db="EMBL/GenBank/DDBJ databases">
        <title>Sequencing the genomes of 1000 actinobacteria strains.</title>
        <authorList>
            <person name="Klenk H.-P."/>
        </authorList>
    </citation>
    <scope>NUCLEOTIDE SEQUENCE [LARGE SCALE GENOMIC DNA]</scope>
    <source>
        <strain evidence="13 14">DSM 44254</strain>
    </source>
</reference>
<dbReference type="EMBL" id="RJKE01000001">
    <property type="protein sequence ID" value="ROO86287.1"/>
    <property type="molecule type" value="Genomic_DNA"/>
</dbReference>
<evidence type="ECO:0000313" key="13">
    <source>
        <dbReference type="EMBL" id="ROO86287.1"/>
    </source>
</evidence>
<feature type="domain" description="Peptidase M20 dimerisation" evidence="12">
    <location>
        <begin position="201"/>
        <end position="310"/>
    </location>
</feature>
<keyword evidence="7" id="KW-0479">Metal-binding</keyword>
<dbReference type="NCBIfam" id="TIGR01910">
    <property type="entry name" value="DapE-ArgE"/>
    <property type="match status" value="1"/>
</dbReference>
<evidence type="ECO:0000256" key="1">
    <source>
        <dbReference type="ARBA" id="ARBA00001941"/>
    </source>
</evidence>
<organism evidence="13 14">
    <name type="scientific">Actinocorallia herbida</name>
    <dbReference type="NCBI Taxonomy" id="58109"/>
    <lineage>
        <taxon>Bacteria</taxon>
        <taxon>Bacillati</taxon>
        <taxon>Actinomycetota</taxon>
        <taxon>Actinomycetes</taxon>
        <taxon>Streptosporangiales</taxon>
        <taxon>Thermomonosporaceae</taxon>
        <taxon>Actinocorallia</taxon>
    </lineage>
</organism>
<evidence type="ECO:0000256" key="11">
    <source>
        <dbReference type="ARBA" id="ARBA00051301"/>
    </source>
</evidence>
<protein>
    <recommendedName>
        <fullName evidence="6">Probable succinyl-diaminopimelate desuccinylase</fullName>
        <ecNumber evidence="5">3.5.1.18</ecNumber>
    </recommendedName>
</protein>
<dbReference type="GO" id="GO:0009014">
    <property type="term" value="F:succinyl-diaminopimelate desuccinylase activity"/>
    <property type="evidence" value="ECO:0007669"/>
    <property type="project" value="UniProtKB-EC"/>
</dbReference>
<comment type="pathway">
    <text evidence="3">Amino-acid biosynthesis; L-lysine biosynthesis via DAP pathway; LL-2,6-diaminopimelate from (S)-tetrahydrodipicolinate (succinylase route): step 3/3.</text>
</comment>
<keyword evidence="10" id="KW-0170">Cobalt</keyword>
<comment type="similarity">
    <text evidence="4">Belongs to the peptidase M20A family.</text>
</comment>
<evidence type="ECO:0000256" key="5">
    <source>
        <dbReference type="ARBA" id="ARBA00011921"/>
    </source>
</evidence>
<evidence type="ECO:0000256" key="9">
    <source>
        <dbReference type="ARBA" id="ARBA00022833"/>
    </source>
</evidence>
<dbReference type="Gene3D" id="3.30.70.360">
    <property type="match status" value="1"/>
</dbReference>
<evidence type="ECO:0000256" key="6">
    <source>
        <dbReference type="ARBA" id="ARBA00016853"/>
    </source>
</evidence>
<comment type="cofactor">
    <cofactor evidence="1">
        <name>Co(2+)</name>
        <dbReference type="ChEBI" id="CHEBI:48828"/>
    </cofactor>
</comment>
<dbReference type="AlphaFoldDB" id="A0A3N1CYB5"/>
<dbReference type="UniPathway" id="UPA00034">
    <property type="reaction ID" value="UER00021"/>
</dbReference>
<dbReference type="PANTHER" id="PTHR43808:SF25">
    <property type="entry name" value="PEPTIDASE M20 DIMERISATION DOMAIN-CONTAINING PROTEIN"/>
    <property type="match status" value="1"/>
</dbReference>
<evidence type="ECO:0000256" key="3">
    <source>
        <dbReference type="ARBA" id="ARBA00005130"/>
    </source>
</evidence>
<dbReference type="Pfam" id="PF01546">
    <property type="entry name" value="Peptidase_M20"/>
    <property type="match status" value="1"/>
</dbReference>
<dbReference type="PANTHER" id="PTHR43808">
    <property type="entry name" value="ACETYLORNITHINE DEACETYLASE"/>
    <property type="match status" value="1"/>
</dbReference>
<evidence type="ECO:0000256" key="8">
    <source>
        <dbReference type="ARBA" id="ARBA00022801"/>
    </source>
</evidence>
<dbReference type="InterPro" id="IPR001261">
    <property type="entry name" value="ArgE/DapE_CS"/>
</dbReference>
<dbReference type="RefSeq" id="WP_246052846.1">
    <property type="nucleotide sequence ID" value="NZ_RJKE01000001.1"/>
</dbReference>